<keyword evidence="6" id="KW-1185">Reference proteome</keyword>
<sequence length="892" mass="96796">MSETPDLAAAAEANWIWIGKVAPPSSEVDAVPRTALLERLAQQAAKPLVMLEAPPGFGKTTLLTQWRDRLAGQTPPVPVAWLSLDEDDRAPHRFLAYLVLALERAGVPLESLAPLARSHALDANPQHTLAIIVAALGQGGRRVTLILDDYHRASSAEVDAAVLMLIERASHWLQLVLASRGRPRLPVATLQARGLLYRIDAADLVLSGAETSAILGDAAGDAAALVHERTEGWAVAVQLAKLWLARDSAALSGLEQLSGHTGEIAGYLTEQVLEALPPDCREFLIETSLLERFSVEMADEVRGRGDSAAHLLALASYRALLVPLDAQRRWHRYHPLLADFLRARLDPARARTLHRAAAHWLAKQSDCLLAVRHAQRAGDQALAVSLVRAAGGWELVLRKGIAYTQSLLNEFDELQRRSEPALLLMQAYLNAKLGNEALAFEMLRLAEAGLAATPQLRSDYLVIEFMVYGYFDRPREATLCAAPLPDGLSILGRACVLNERAMAALANAHLPDAVRQAQEARVQMQLAHCALGEAYVLLNQAQAEALSGNVRMARSQIDTALALAEANFGTESSLKSMVGCYRAQHLYWSGAWSEAWPWATAALEPLHQTDGWLEVCATSAEILWRSALRLDGLAAALRQLDQSALDARQRQLPRLGRLVQAWRIDLLVQSSHVAQAQQEARAAGLVDWTPPRGVTDNWREYEAVSLALGRLAAAQGASEAAAAGLRRGAQALDGAGLRLCAWRLEGLAWALGRRDADSPAAQEGFRHWMQSVWAQNLHGLLLEIGAGLLPRLQSLDPDGRYAAWPGLAALVTRLRGWQVHPPRHRSPLSAKEEQVLALVAAGQGNKMVANALGVSENTVKFHLKQIFLKLGVGTRTAAIAVALQNGYIDAVP</sequence>
<dbReference type="EMBL" id="QYUP01000118">
    <property type="protein sequence ID" value="RJG15364.1"/>
    <property type="molecule type" value="Genomic_DNA"/>
</dbReference>
<dbReference type="GO" id="GO:0006355">
    <property type="term" value="P:regulation of DNA-templated transcription"/>
    <property type="evidence" value="ECO:0007669"/>
    <property type="project" value="InterPro"/>
</dbReference>
<dbReference type="Pfam" id="PF25873">
    <property type="entry name" value="WHD_MalT"/>
    <property type="match status" value="1"/>
</dbReference>
<evidence type="ECO:0000256" key="3">
    <source>
        <dbReference type="ARBA" id="ARBA00023163"/>
    </source>
</evidence>
<dbReference type="Gene3D" id="3.40.50.300">
    <property type="entry name" value="P-loop containing nucleotide triphosphate hydrolases"/>
    <property type="match status" value="1"/>
</dbReference>
<dbReference type="InterPro" id="IPR059106">
    <property type="entry name" value="WHD_MalT"/>
</dbReference>
<accession>A0A418XS29</accession>
<keyword evidence="1" id="KW-0805">Transcription regulation</keyword>
<dbReference type="InterPro" id="IPR000792">
    <property type="entry name" value="Tscrpt_reg_LuxR_C"/>
</dbReference>
<dbReference type="GO" id="GO:0003677">
    <property type="term" value="F:DNA binding"/>
    <property type="evidence" value="ECO:0007669"/>
    <property type="project" value="UniProtKB-KW"/>
</dbReference>
<dbReference type="SUPFAM" id="SSF46894">
    <property type="entry name" value="C-terminal effector domain of the bipartite response regulators"/>
    <property type="match status" value="1"/>
</dbReference>
<dbReference type="Gene3D" id="1.10.10.10">
    <property type="entry name" value="Winged helix-like DNA-binding domain superfamily/Winged helix DNA-binding domain"/>
    <property type="match status" value="1"/>
</dbReference>
<keyword evidence="3" id="KW-0804">Transcription</keyword>
<comment type="caution">
    <text evidence="5">The sequence shown here is derived from an EMBL/GenBank/DDBJ whole genome shotgun (WGS) entry which is preliminary data.</text>
</comment>
<keyword evidence="2" id="KW-0238">DNA-binding</keyword>
<dbReference type="PANTHER" id="PTHR44688">
    <property type="entry name" value="DNA-BINDING TRANSCRIPTIONAL ACTIVATOR DEVR_DOSR"/>
    <property type="match status" value="1"/>
</dbReference>
<dbReference type="CDD" id="cd06170">
    <property type="entry name" value="LuxR_C_like"/>
    <property type="match status" value="1"/>
</dbReference>
<evidence type="ECO:0000259" key="4">
    <source>
        <dbReference type="PROSITE" id="PS50043"/>
    </source>
</evidence>
<dbReference type="SMART" id="SM00421">
    <property type="entry name" value="HTH_LUXR"/>
    <property type="match status" value="1"/>
</dbReference>
<dbReference type="SUPFAM" id="SSF52540">
    <property type="entry name" value="P-loop containing nucleoside triphosphate hydrolases"/>
    <property type="match status" value="1"/>
</dbReference>
<dbReference type="RefSeq" id="WP_119811236.1">
    <property type="nucleotide sequence ID" value="NZ_QYUP01000118.1"/>
</dbReference>
<dbReference type="OrthoDB" id="134985at2"/>
<dbReference type="AlphaFoldDB" id="A0A418XS29"/>
<evidence type="ECO:0000256" key="2">
    <source>
        <dbReference type="ARBA" id="ARBA00023125"/>
    </source>
</evidence>
<dbReference type="PRINTS" id="PR00038">
    <property type="entry name" value="HTHLUXR"/>
</dbReference>
<feature type="domain" description="HTH luxR-type" evidence="4">
    <location>
        <begin position="821"/>
        <end position="886"/>
    </location>
</feature>
<reference evidence="5 6" key="1">
    <citation type="submission" date="2018-09" db="EMBL/GenBank/DDBJ databases">
        <authorList>
            <person name="Zhu H."/>
        </authorList>
    </citation>
    <scope>NUCLEOTIDE SEQUENCE [LARGE SCALE GENOMIC DNA]</scope>
    <source>
        <strain evidence="5 6">K1S02-61</strain>
    </source>
</reference>
<dbReference type="InterPro" id="IPR027417">
    <property type="entry name" value="P-loop_NTPase"/>
</dbReference>
<gene>
    <name evidence="5" type="ORF">D3872_13385</name>
</gene>
<dbReference type="Proteomes" id="UP000284006">
    <property type="component" value="Unassembled WGS sequence"/>
</dbReference>
<dbReference type="PROSITE" id="PS50043">
    <property type="entry name" value="HTH_LUXR_2"/>
    <property type="match status" value="1"/>
</dbReference>
<dbReference type="InterPro" id="IPR016032">
    <property type="entry name" value="Sig_transdc_resp-reg_C-effctor"/>
</dbReference>
<evidence type="ECO:0000256" key="1">
    <source>
        <dbReference type="ARBA" id="ARBA00023015"/>
    </source>
</evidence>
<name>A0A418XS29_9BURK</name>
<evidence type="ECO:0000313" key="5">
    <source>
        <dbReference type="EMBL" id="RJG15364.1"/>
    </source>
</evidence>
<proteinExistence type="predicted"/>
<dbReference type="Pfam" id="PF00196">
    <property type="entry name" value="GerE"/>
    <property type="match status" value="1"/>
</dbReference>
<evidence type="ECO:0000313" key="6">
    <source>
        <dbReference type="Proteomes" id="UP000284006"/>
    </source>
</evidence>
<organism evidence="5 6">
    <name type="scientific">Massilia cavernae</name>
    <dbReference type="NCBI Taxonomy" id="2320864"/>
    <lineage>
        <taxon>Bacteria</taxon>
        <taxon>Pseudomonadati</taxon>
        <taxon>Pseudomonadota</taxon>
        <taxon>Betaproteobacteria</taxon>
        <taxon>Burkholderiales</taxon>
        <taxon>Oxalobacteraceae</taxon>
        <taxon>Telluria group</taxon>
        <taxon>Massilia</taxon>
    </lineage>
</organism>
<dbReference type="PANTHER" id="PTHR44688:SF16">
    <property type="entry name" value="DNA-BINDING TRANSCRIPTIONAL ACTIVATOR DEVR_DOSR"/>
    <property type="match status" value="1"/>
</dbReference>
<protein>
    <submittedName>
        <fullName evidence="5">LuxR family transcriptional regulator</fullName>
    </submittedName>
</protein>
<dbReference type="InterPro" id="IPR036388">
    <property type="entry name" value="WH-like_DNA-bd_sf"/>
</dbReference>